<keyword evidence="3" id="KW-1185">Reference proteome</keyword>
<dbReference type="GO" id="GO:0003676">
    <property type="term" value="F:nucleic acid binding"/>
    <property type="evidence" value="ECO:0007669"/>
    <property type="project" value="InterPro"/>
</dbReference>
<dbReference type="Pfam" id="PF13456">
    <property type="entry name" value="RVT_3"/>
    <property type="match status" value="1"/>
</dbReference>
<dbReference type="InterPro" id="IPR002156">
    <property type="entry name" value="RNaseH_domain"/>
</dbReference>
<sequence length="122" mass="13845">MVILYWGLWQARNEKTWQGKVWCEAGSWKEQRHSGKDGSWLQQCTHSYLVMEGTGNAPAMGTGCRGFGWVVRDSSREFVKGAAKCWTAECSPRESEIIGIREALTWLCNQGWDRVDVESDAL</sequence>
<name>A0AAV0C2A9_9ASTE</name>
<protein>
    <recommendedName>
        <fullName evidence="1">RNase H type-1 domain-containing protein</fullName>
    </recommendedName>
</protein>
<feature type="domain" description="RNase H type-1" evidence="1">
    <location>
        <begin position="65"/>
        <end position="121"/>
    </location>
</feature>
<evidence type="ECO:0000313" key="2">
    <source>
        <dbReference type="EMBL" id="CAH9059068.1"/>
    </source>
</evidence>
<comment type="caution">
    <text evidence="2">The sequence shown here is derived from an EMBL/GenBank/DDBJ whole genome shotgun (WGS) entry which is preliminary data.</text>
</comment>
<dbReference type="AlphaFoldDB" id="A0AAV0C2A9"/>
<evidence type="ECO:0000259" key="1">
    <source>
        <dbReference type="Pfam" id="PF13456"/>
    </source>
</evidence>
<dbReference type="EMBL" id="CAMAPF010000008">
    <property type="protein sequence ID" value="CAH9059068.1"/>
    <property type="molecule type" value="Genomic_DNA"/>
</dbReference>
<evidence type="ECO:0000313" key="3">
    <source>
        <dbReference type="Proteomes" id="UP001152523"/>
    </source>
</evidence>
<reference evidence="2" key="1">
    <citation type="submission" date="2022-07" db="EMBL/GenBank/DDBJ databases">
        <authorList>
            <person name="Macas J."/>
            <person name="Novak P."/>
            <person name="Neumann P."/>
        </authorList>
    </citation>
    <scope>NUCLEOTIDE SEQUENCE</scope>
</reference>
<dbReference type="GO" id="GO:0004523">
    <property type="term" value="F:RNA-DNA hybrid ribonuclease activity"/>
    <property type="evidence" value="ECO:0007669"/>
    <property type="project" value="InterPro"/>
</dbReference>
<accession>A0AAV0C2A9</accession>
<dbReference type="Proteomes" id="UP001152523">
    <property type="component" value="Unassembled WGS sequence"/>
</dbReference>
<gene>
    <name evidence="2" type="ORF">CEPIT_LOCUS1338</name>
</gene>
<organism evidence="2 3">
    <name type="scientific">Cuscuta epithymum</name>
    <dbReference type="NCBI Taxonomy" id="186058"/>
    <lineage>
        <taxon>Eukaryota</taxon>
        <taxon>Viridiplantae</taxon>
        <taxon>Streptophyta</taxon>
        <taxon>Embryophyta</taxon>
        <taxon>Tracheophyta</taxon>
        <taxon>Spermatophyta</taxon>
        <taxon>Magnoliopsida</taxon>
        <taxon>eudicotyledons</taxon>
        <taxon>Gunneridae</taxon>
        <taxon>Pentapetalae</taxon>
        <taxon>asterids</taxon>
        <taxon>lamiids</taxon>
        <taxon>Solanales</taxon>
        <taxon>Convolvulaceae</taxon>
        <taxon>Cuscuteae</taxon>
        <taxon>Cuscuta</taxon>
        <taxon>Cuscuta subgen. Cuscuta</taxon>
    </lineage>
</organism>
<proteinExistence type="predicted"/>